<organism evidence="1 2">
    <name type="scientific">Leucogyrophana mollusca</name>
    <dbReference type="NCBI Taxonomy" id="85980"/>
    <lineage>
        <taxon>Eukaryota</taxon>
        <taxon>Fungi</taxon>
        <taxon>Dikarya</taxon>
        <taxon>Basidiomycota</taxon>
        <taxon>Agaricomycotina</taxon>
        <taxon>Agaricomycetes</taxon>
        <taxon>Agaricomycetidae</taxon>
        <taxon>Boletales</taxon>
        <taxon>Boletales incertae sedis</taxon>
        <taxon>Leucogyrophana</taxon>
    </lineage>
</organism>
<evidence type="ECO:0000313" key="1">
    <source>
        <dbReference type="EMBL" id="KAH7924508.1"/>
    </source>
</evidence>
<dbReference type="EMBL" id="MU266422">
    <property type="protein sequence ID" value="KAH7924508.1"/>
    <property type="molecule type" value="Genomic_DNA"/>
</dbReference>
<reference evidence="1" key="1">
    <citation type="journal article" date="2021" name="New Phytol.">
        <title>Evolutionary innovations through gain and loss of genes in the ectomycorrhizal Boletales.</title>
        <authorList>
            <person name="Wu G."/>
            <person name="Miyauchi S."/>
            <person name="Morin E."/>
            <person name="Kuo A."/>
            <person name="Drula E."/>
            <person name="Varga T."/>
            <person name="Kohler A."/>
            <person name="Feng B."/>
            <person name="Cao Y."/>
            <person name="Lipzen A."/>
            <person name="Daum C."/>
            <person name="Hundley H."/>
            <person name="Pangilinan J."/>
            <person name="Johnson J."/>
            <person name="Barry K."/>
            <person name="LaButti K."/>
            <person name="Ng V."/>
            <person name="Ahrendt S."/>
            <person name="Min B."/>
            <person name="Choi I.G."/>
            <person name="Park H."/>
            <person name="Plett J.M."/>
            <person name="Magnuson J."/>
            <person name="Spatafora J.W."/>
            <person name="Nagy L.G."/>
            <person name="Henrissat B."/>
            <person name="Grigoriev I.V."/>
            <person name="Yang Z.L."/>
            <person name="Xu J."/>
            <person name="Martin F.M."/>
        </authorList>
    </citation>
    <scope>NUCLEOTIDE SEQUENCE</scope>
    <source>
        <strain evidence="1">KUC20120723A-06</strain>
    </source>
</reference>
<keyword evidence="2" id="KW-1185">Reference proteome</keyword>
<proteinExistence type="predicted"/>
<accession>A0ACB8BI74</accession>
<protein>
    <submittedName>
        <fullName evidence="1">Uncharacterized protein</fullName>
    </submittedName>
</protein>
<comment type="caution">
    <text evidence="1">The sequence shown here is derived from an EMBL/GenBank/DDBJ whole genome shotgun (WGS) entry which is preliminary data.</text>
</comment>
<evidence type="ECO:0000313" key="2">
    <source>
        <dbReference type="Proteomes" id="UP000790709"/>
    </source>
</evidence>
<dbReference type="Proteomes" id="UP000790709">
    <property type="component" value="Unassembled WGS sequence"/>
</dbReference>
<sequence length="161" mass="17533">MVRLGSVLVTEGTDSYVLSLWQTASKVIQLAFDILLLVVALFGSIKHALEAKGWSINPLVKALAEDQIAYFVWYAAWQGTGLLDIIVTSADVGFSVLAGLNAFFSAFAIIAGPHMVISLRTQELKTREGTLQTQLSTMQFDAREPVHTHSSGSRHEVDVEA</sequence>
<name>A0ACB8BI74_9AGAM</name>
<gene>
    <name evidence="1" type="ORF">BV22DRAFT_1035012</name>
</gene>